<feature type="signal peptide" evidence="1">
    <location>
        <begin position="1"/>
        <end position="31"/>
    </location>
</feature>
<dbReference type="EMBL" id="MSTI01000009">
    <property type="protein sequence ID" value="OLV20093.1"/>
    <property type="molecule type" value="Genomic_DNA"/>
</dbReference>
<protein>
    <recommendedName>
        <fullName evidence="2">Glucose/Sorbosone dehydrogenase domain-containing protein</fullName>
    </recommendedName>
</protein>
<dbReference type="PANTHER" id="PTHR19328:SF75">
    <property type="entry name" value="ALDOSE SUGAR DEHYDROGENASE YLII"/>
    <property type="match status" value="1"/>
</dbReference>
<keyword evidence="1" id="KW-0732">Signal</keyword>
<dbReference type="SUPFAM" id="SSF50952">
    <property type="entry name" value="Soluble quinoprotein glucose dehydrogenase"/>
    <property type="match status" value="1"/>
</dbReference>
<dbReference type="InterPro" id="IPR011041">
    <property type="entry name" value="Quinoprot_gluc/sorb_DH_b-prop"/>
</dbReference>
<dbReference type="PANTHER" id="PTHR19328">
    <property type="entry name" value="HEDGEHOG-INTERACTING PROTEIN"/>
    <property type="match status" value="1"/>
</dbReference>
<reference evidence="3 4" key="1">
    <citation type="submission" date="2017-01" db="EMBL/GenBank/DDBJ databases">
        <title>Genome Analysis of Deinococcus marmoris KOPRI26562.</title>
        <authorList>
            <person name="Kim J.H."/>
            <person name="Oh H.-M."/>
        </authorList>
    </citation>
    <scope>NUCLEOTIDE SEQUENCE [LARGE SCALE GENOMIC DNA]</scope>
    <source>
        <strain evidence="3 4">KOPRI26562</strain>
    </source>
</reference>
<evidence type="ECO:0000313" key="4">
    <source>
        <dbReference type="Proteomes" id="UP000186607"/>
    </source>
</evidence>
<feature type="chain" id="PRO_5013024720" description="Glucose/Sorbosone dehydrogenase domain-containing protein" evidence="1">
    <location>
        <begin position="32"/>
        <end position="380"/>
    </location>
</feature>
<dbReference type="AlphaFoldDB" id="A0A1U7P4J9"/>
<dbReference type="InterPro" id="IPR012938">
    <property type="entry name" value="Glc/Sorbosone_DH"/>
</dbReference>
<feature type="domain" description="Glucose/Sorbosone dehydrogenase" evidence="2">
    <location>
        <begin position="49"/>
        <end position="333"/>
    </location>
</feature>
<dbReference type="Proteomes" id="UP000186607">
    <property type="component" value="Unassembled WGS sequence"/>
</dbReference>
<comment type="caution">
    <text evidence="3">The sequence shown here is derived from an EMBL/GenBank/DDBJ whole genome shotgun (WGS) entry which is preliminary data.</text>
</comment>
<name>A0A1U7P4J9_9DEIO</name>
<accession>A0A1U7P4J9</accession>
<sequence>MAAGSDWIMSKPNSRFLLAWSVAALLASAQAAPAVTFQPFVNGLKQVTALTHAGDGSGRIYAAQQDGRVRLIENGKVRDSLFLDLQKLTRAGGERGLIGLAFDPEYKSNRRLYVHYSDLNGDTLLARYTATPDFSRAEAGSARTLFTAKQPYSNHNGGQIAFGPDGFLYLGLGDGGSGGDPKNNAQNLGSPLGKLLRFDVSGDAAKPAAGNPFASRAGANPNIWAYGLRNPWRFSFDRDGGGLVIADVGQNSFEEVDFQPASSKGGENYGWRVREGQVCYEKGCADKGFVDPMLVYGRTEGQSITGGYVYRGKAIPALKGQYVFADFATGTVWAAPTGGKSWDKAALGKVDNPSTFGEDEAGEVYVAEYGSGRILKLAGK</sequence>
<evidence type="ECO:0000256" key="1">
    <source>
        <dbReference type="SAM" id="SignalP"/>
    </source>
</evidence>
<proteinExistence type="predicted"/>
<dbReference type="eggNOG" id="COG2133">
    <property type="taxonomic scope" value="Bacteria"/>
</dbReference>
<organism evidence="3 4">
    <name type="scientific">Deinococcus marmoris</name>
    <dbReference type="NCBI Taxonomy" id="249408"/>
    <lineage>
        <taxon>Bacteria</taxon>
        <taxon>Thermotogati</taxon>
        <taxon>Deinococcota</taxon>
        <taxon>Deinococci</taxon>
        <taxon>Deinococcales</taxon>
        <taxon>Deinococcaceae</taxon>
        <taxon>Deinococcus</taxon>
    </lineage>
</organism>
<gene>
    <name evidence="3" type="ORF">BOO71_0000880</name>
</gene>
<evidence type="ECO:0000259" key="2">
    <source>
        <dbReference type="Pfam" id="PF07995"/>
    </source>
</evidence>
<dbReference type="Pfam" id="PF07995">
    <property type="entry name" value="GSDH"/>
    <property type="match status" value="1"/>
</dbReference>
<keyword evidence="4" id="KW-1185">Reference proteome</keyword>
<dbReference type="STRING" id="249408.BOO71_0000880"/>
<dbReference type="Gene3D" id="2.120.10.30">
    <property type="entry name" value="TolB, C-terminal domain"/>
    <property type="match status" value="1"/>
</dbReference>
<dbReference type="InterPro" id="IPR011042">
    <property type="entry name" value="6-blade_b-propeller_TolB-like"/>
</dbReference>
<evidence type="ECO:0000313" key="3">
    <source>
        <dbReference type="EMBL" id="OLV20093.1"/>
    </source>
</evidence>